<keyword evidence="1" id="KW-0472">Membrane</keyword>
<name>A0A559J3J3_9BACL</name>
<dbReference type="EMBL" id="VNJK01000001">
    <property type="protein sequence ID" value="TVX94386.1"/>
    <property type="molecule type" value="Genomic_DNA"/>
</dbReference>
<comment type="caution">
    <text evidence="2">The sequence shown here is derived from an EMBL/GenBank/DDBJ whole genome shotgun (WGS) entry which is preliminary data.</text>
</comment>
<accession>A0A559J3J3</accession>
<keyword evidence="1" id="KW-1133">Transmembrane helix</keyword>
<protein>
    <submittedName>
        <fullName evidence="2">Uncharacterized protein</fullName>
    </submittedName>
</protein>
<organism evidence="2 3">
    <name type="scientific">Paenibacillus agilis</name>
    <dbReference type="NCBI Taxonomy" id="3020863"/>
    <lineage>
        <taxon>Bacteria</taxon>
        <taxon>Bacillati</taxon>
        <taxon>Bacillota</taxon>
        <taxon>Bacilli</taxon>
        <taxon>Bacillales</taxon>
        <taxon>Paenibacillaceae</taxon>
        <taxon>Paenibacillus</taxon>
    </lineage>
</organism>
<dbReference type="RefSeq" id="WP_144991490.1">
    <property type="nucleotide sequence ID" value="NZ_VNJK01000001.1"/>
</dbReference>
<evidence type="ECO:0000313" key="3">
    <source>
        <dbReference type="Proteomes" id="UP000318102"/>
    </source>
</evidence>
<evidence type="ECO:0000256" key="1">
    <source>
        <dbReference type="SAM" id="Phobius"/>
    </source>
</evidence>
<dbReference type="Proteomes" id="UP000318102">
    <property type="component" value="Unassembled WGS sequence"/>
</dbReference>
<proteinExistence type="predicted"/>
<feature type="transmembrane region" description="Helical" evidence="1">
    <location>
        <begin position="86"/>
        <end position="105"/>
    </location>
</feature>
<feature type="transmembrane region" description="Helical" evidence="1">
    <location>
        <begin position="46"/>
        <end position="65"/>
    </location>
</feature>
<feature type="transmembrane region" description="Helical" evidence="1">
    <location>
        <begin position="117"/>
        <end position="142"/>
    </location>
</feature>
<dbReference type="AlphaFoldDB" id="A0A559J3J3"/>
<sequence>MNVFIRVASSFLSSLLISFTLAYINTVPESERVPNTYYISFSDNFIAPFIFLLLIYIVVAVLYSIEVDNKLRTMKVSAFIREMIAALLYIAGGFITVFIFFGLLTGLSYKGFEIGTILYGGAFALVYYVVIRMLQFVCYTYIQKQRK</sequence>
<gene>
    <name evidence="2" type="ORF">FPZ44_15795</name>
</gene>
<keyword evidence="1" id="KW-0812">Transmembrane</keyword>
<evidence type="ECO:0000313" key="2">
    <source>
        <dbReference type="EMBL" id="TVX94386.1"/>
    </source>
</evidence>
<keyword evidence="3" id="KW-1185">Reference proteome</keyword>
<reference evidence="2 3" key="1">
    <citation type="submission" date="2019-07" db="EMBL/GenBank/DDBJ databases">
        <authorList>
            <person name="Kim J."/>
        </authorList>
    </citation>
    <scope>NUCLEOTIDE SEQUENCE [LARGE SCALE GENOMIC DNA]</scope>
    <source>
        <strain evidence="2 3">N4</strain>
    </source>
</reference>